<accession>A0A8B6H5G9</accession>
<gene>
    <name evidence="2" type="ORF">MGAL_10B071353</name>
</gene>
<evidence type="ECO:0000313" key="3">
    <source>
        <dbReference type="Proteomes" id="UP000596742"/>
    </source>
</evidence>
<proteinExistence type="predicted"/>
<sequence>MDLISELNTGRRRSIVDAIDDPVPRPDSSAMNKGVPKGSNIFQEALTLAYDDMRKKKKLEKSKSEQYESDEDFSDEERDVVRDIDTFRKFSMDYSAKRNAGHPRISRVEVSPRNRICSDSSVGMVNNDKKISRRHSIATIPFQESKNNNIK</sequence>
<keyword evidence="3" id="KW-1185">Reference proteome</keyword>
<reference evidence="2" key="1">
    <citation type="submission" date="2018-11" db="EMBL/GenBank/DDBJ databases">
        <authorList>
            <person name="Alioto T."/>
            <person name="Alioto T."/>
        </authorList>
    </citation>
    <scope>NUCLEOTIDE SEQUENCE</scope>
</reference>
<dbReference type="AlphaFoldDB" id="A0A8B6H5G9"/>
<comment type="caution">
    <text evidence="2">The sequence shown here is derived from an EMBL/GenBank/DDBJ whole genome shotgun (WGS) entry which is preliminary data.</text>
</comment>
<evidence type="ECO:0000313" key="2">
    <source>
        <dbReference type="EMBL" id="VDI73985.1"/>
    </source>
</evidence>
<dbReference type="Proteomes" id="UP000596742">
    <property type="component" value="Unassembled WGS sequence"/>
</dbReference>
<protein>
    <submittedName>
        <fullName evidence="2">Uncharacterized protein</fullName>
    </submittedName>
</protein>
<name>A0A8B6H5G9_MYTGA</name>
<evidence type="ECO:0000256" key="1">
    <source>
        <dbReference type="SAM" id="MobiDB-lite"/>
    </source>
</evidence>
<dbReference type="EMBL" id="UYJE01009490">
    <property type="protein sequence ID" value="VDI73985.1"/>
    <property type="molecule type" value="Genomic_DNA"/>
</dbReference>
<feature type="region of interest" description="Disordered" evidence="1">
    <location>
        <begin position="18"/>
        <end position="38"/>
    </location>
</feature>
<organism evidence="2 3">
    <name type="scientific">Mytilus galloprovincialis</name>
    <name type="common">Mediterranean mussel</name>
    <dbReference type="NCBI Taxonomy" id="29158"/>
    <lineage>
        <taxon>Eukaryota</taxon>
        <taxon>Metazoa</taxon>
        <taxon>Spiralia</taxon>
        <taxon>Lophotrochozoa</taxon>
        <taxon>Mollusca</taxon>
        <taxon>Bivalvia</taxon>
        <taxon>Autobranchia</taxon>
        <taxon>Pteriomorphia</taxon>
        <taxon>Mytilida</taxon>
        <taxon>Mytiloidea</taxon>
        <taxon>Mytilidae</taxon>
        <taxon>Mytilinae</taxon>
        <taxon>Mytilus</taxon>
    </lineage>
</organism>